<evidence type="ECO:0000313" key="13">
    <source>
        <dbReference type="WBParaSite" id="SBAD_0001005401-mRNA-1"/>
    </source>
</evidence>
<evidence type="ECO:0000313" key="12">
    <source>
        <dbReference type="Proteomes" id="UP000270296"/>
    </source>
</evidence>
<evidence type="ECO:0000256" key="9">
    <source>
        <dbReference type="ARBA" id="ARBA00030917"/>
    </source>
</evidence>
<feature type="transmembrane region" description="Helical" evidence="10">
    <location>
        <begin position="128"/>
        <end position="152"/>
    </location>
</feature>
<keyword evidence="12" id="KW-1185">Reference proteome</keyword>
<comment type="function">
    <text evidence="1">TRAP proteins are part of a complex whose function is to bind calcium to the ER membrane and thereby regulate the retention of ER resident proteins.</text>
</comment>
<evidence type="ECO:0000256" key="4">
    <source>
        <dbReference type="ARBA" id="ARBA00022231"/>
    </source>
</evidence>
<comment type="subcellular location">
    <subcellularLocation>
        <location evidence="2">Endoplasmic reticulum membrane</location>
        <topology evidence="2">Multi-pass membrane protein</topology>
    </subcellularLocation>
</comment>
<dbReference type="InterPro" id="IPR009779">
    <property type="entry name" value="SSR3"/>
</dbReference>
<organism evidence="13">
    <name type="scientific">Soboliphyme baturini</name>
    <dbReference type="NCBI Taxonomy" id="241478"/>
    <lineage>
        <taxon>Eukaryota</taxon>
        <taxon>Metazoa</taxon>
        <taxon>Ecdysozoa</taxon>
        <taxon>Nematoda</taxon>
        <taxon>Enoplea</taxon>
        <taxon>Dorylaimia</taxon>
        <taxon>Dioctophymatida</taxon>
        <taxon>Dioctophymatoidea</taxon>
        <taxon>Soboliphymatidae</taxon>
        <taxon>Soboliphyme</taxon>
    </lineage>
</organism>
<dbReference type="GO" id="GO:0005789">
    <property type="term" value="C:endoplasmic reticulum membrane"/>
    <property type="evidence" value="ECO:0007669"/>
    <property type="project" value="UniProtKB-SubCell"/>
</dbReference>
<keyword evidence="6" id="KW-0256">Endoplasmic reticulum</keyword>
<dbReference type="PANTHER" id="PTHR13399">
    <property type="entry name" value="TRANSLOCON-ASSOCIATED PROTEIN TRAP , GAMMA SUBUNIT"/>
    <property type="match status" value="1"/>
</dbReference>
<keyword evidence="8 10" id="KW-0472">Membrane</keyword>
<evidence type="ECO:0000256" key="8">
    <source>
        <dbReference type="ARBA" id="ARBA00023136"/>
    </source>
</evidence>
<name>A0A183J1F7_9BILA</name>
<proteinExistence type="inferred from homology"/>
<accession>A0A183J1F7</accession>
<dbReference type="Proteomes" id="UP000270296">
    <property type="component" value="Unassembled WGS sequence"/>
</dbReference>
<reference evidence="11 12" key="2">
    <citation type="submission" date="2018-11" db="EMBL/GenBank/DDBJ databases">
        <authorList>
            <consortium name="Pathogen Informatics"/>
        </authorList>
    </citation>
    <scope>NUCLEOTIDE SEQUENCE [LARGE SCALE GENOMIC DNA]</scope>
</reference>
<evidence type="ECO:0000256" key="10">
    <source>
        <dbReference type="SAM" id="Phobius"/>
    </source>
</evidence>
<dbReference type="WBParaSite" id="SBAD_0001005401-mRNA-1">
    <property type="protein sequence ID" value="SBAD_0001005401-mRNA-1"/>
    <property type="gene ID" value="SBAD_0001005401"/>
</dbReference>
<dbReference type="PANTHER" id="PTHR13399:SF2">
    <property type="entry name" value="TRANSLOCON-ASSOCIATED PROTEIN SUBUNIT GAMMA"/>
    <property type="match status" value="1"/>
</dbReference>
<reference evidence="13" key="1">
    <citation type="submission" date="2016-06" db="UniProtKB">
        <authorList>
            <consortium name="WormBaseParasite"/>
        </authorList>
    </citation>
    <scope>IDENTIFICATION</scope>
</reference>
<feature type="transmembrane region" description="Helical" evidence="10">
    <location>
        <begin position="27"/>
        <end position="45"/>
    </location>
</feature>
<dbReference type="Pfam" id="PF07074">
    <property type="entry name" value="TRAP-gamma"/>
    <property type="match status" value="1"/>
</dbReference>
<comment type="similarity">
    <text evidence="3">Belongs to the TRAP-gamma family.</text>
</comment>
<keyword evidence="5 10" id="KW-0812">Transmembrane</keyword>
<keyword evidence="7 10" id="KW-1133">Transmembrane helix</keyword>
<evidence type="ECO:0000256" key="2">
    <source>
        <dbReference type="ARBA" id="ARBA00004477"/>
    </source>
</evidence>
<evidence type="ECO:0000256" key="1">
    <source>
        <dbReference type="ARBA" id="ARBA00002838"/>
    </source>
</evidence>
<evidence type="ECO:0000256" key="6">
    <source>
        <dbReference type="ARBA" id="ARBA00022824"/>
    </source>
</evidence>
<dbReference type="GO" id="GO:0006614">
    <property type="term" value="P:SRP-dependent cotranslational protein targeting to membrane"/>
    <property type="evidence" value="ECO:0007669"/>
    <property type="project" value="InterPro"/>
</dbReference>
<gene>
    <name evidence="11" type="ORF">SBAD_LOCUS9705</name>
</gene>
<evidence type="ECO:0000313" key="11">
    <source>
        <dbReference type="EMBL" id="VDP25162.1"/>
    </source>
</evidence>
<protein>
    <recommendedName>
        <fullName evidence="4">Translocon-associated protein subunit gamma</fullName>
    </recommendedName>
    <alternativeName>
        <fullName evidence="9">Signal sequence receptor subunit gamma</fullName>
    </alternativeName>
</protein>
<feature type="transmembrane region" description="Helical" evidence="10">
    <location>
        <begin position="57"/>
        <end position="74"/>
    </location>
</feature>
<dbReference type="AlphaFoldDB" id="A0A183J1F7"/>
<sequence>MAGTKLTKEEELLLQDFSRNVSTKSSALFYGNAFVVSVVPLWLFWRIHQMEPYNSLVYWIIFTVLSTWMLAFAYRNVKFVLKHRIAQKREDAVAYEVMRKYADDRKVSKKEKDERILWKKNEVADYEAIMLSILYNNAFFLMLYVLFSFFIFHTLSINLNYILSIGGASGIVALFSTASH</sequence>
<evidence type="ECO:0000256" key="3">
    <source>
        <dbReference type="ARBA" id="ARBA00007990"/>
    </source>
</evidence>
<evidence type="ECO:0000256" key="5">
    <source>
        <dbReference type="ARBA" id="ARBA00022692"/>
    </source>
</evidence>
<feature type="transmembrane region" description="Helical" evidence="10">
    <location>
        <begin position="158"/>
        <end position="178"/>
    </location>
</feature>
<dbReference type="EMBL" id="UZAM01013059">
    <property type="protein sequence ID" value="VDP25162.1"/>
    <property type="molecule type" value="Genomic_DNA"/>
</dbReference>
<evidence type="ECO:0000256" key="7">
    <source>
        <dbReference type="ARBA" id="ARBA00022989"/>
    </source>
</evidence>
<dbReference type="OrthoDB" id="10059529at2759"/>